<proteinExistence type="predicted"/>
<dbReference type="Proteomes" id="UP000005143">
    <property type="component" value="Unassembled WGS sequence"/>
</dbReference>
<organism evidence="1 2">
    <name type="scientific">Patulibacter medicamentivorans</name>
    <dbReference type="NCBI Taxonomy" id="1097667"/>
    <lineage>
        <taxon>Bacteria</taxon>
        <taxon>Bacillati</taxon>
        <taxon>Actinomycetota</taxon>
        <taxon>Thermoleophilia</taxon>
        <taxon>Solirubrobacterales</taxon>
        <taxon>Patulibacteraceae</taxon>
        <taxon>Patulibacter</taxon>
    </lineage>
</organism>
<dbReference type="EMBL" id="AGUD01000313">
    <property type="protein sequence ID" value="EHN08905.1"/>
    <property type="molecule type" value="Genomic_DNA"/>
</dbReference>
<dbReference type="SUPFAM" id="SSF53187">
    <property type="entry name" value="Zn-dependent exopeptidases"/>
    <property type="match status" value="1"/>
</dbReference>
<dbReference type="OrthoDB" id="1936983at2"/>
<evidence type="ECO:0000313" key="2">
    <source>
        <dbReference type="Proteomes" id="UP000005143"/>
    </source>
</evidence>
<keyword evidence="2" id="KW-1185">Reference proteome</keyword>
<sequence>MVGLIPGASRELVVLHSHTDGTNGLEDNGPNAIVAIGQYLARLPRHALGRSVLILLTSGHFYGGVGVRSFLRRHHDDQVRRIAAAITLEHLGADEWGPRADGSLGATGNPEPAGFFLPRSRALADEALAAARRAKGTPTFVARPMNEKPDGPNHAAWPGEGQYLWAEGRIPTANYITGPTYLLNHGITTTDRVDARRMRREAMAFAAMAVRLGRVPRRRLRAEDVPIA</sequence>
<comment type="caution">
    <text evidence="1">The sequence shown here is derived from an EMBL/GenBank/DDBJ whole genome shotgun (WGS) entry which is preliminary data.</text>
</comment>
<reference evidence="1 2" key="1">
    <citation type="journal article" date="2013" name="Biodegradation">
        <title>Quantitative proteomic analysis of ibuprofen-degrading Patulibacter sp. strain I11.</title>
        <authorList>
            <person name="Almeida B."/>
            <person name="Kjeldal H."/>
            <person name="Lolas I."/>
            <person name="Knudsen A.D."/>
            <person name="Carvalho G."/>
            <person name="Nielsen K.L."/>
            <person name="Barreto Crespo M.T."/>
            <person name="Stensballe A."/>
            <person name="Nielsen J.L."/>
        </authorList>
    </citation>
    <scope>NUCLEOTIDE SEQUENCE [LARGE SCALE GENOMIC DNA]</scope>
    <source>
        <strain evidence="1 2">I11</strain>
    </source>
</reference>
<gene>
    <name evidence="1" type="ORF">PAI11_42760</name>
</gene>
<name>H0EBP3_9ACTN</name>
<evidence type="ECO:0008006" key="3">
    <source>
        <dbReference type="Google" id="ProtNLM"/>
    </source>
</evidence>
<dbReference type="PATRIC" id="fig|1097667.3.peg.4237"/>
<accession>H0EBP3</accession>
<dbReference type="AlphaFoldDB" id="H0EBP3"/>
<evidence type="ECO:0000313" key="1">
    <source>
        <dbReference type="EMBL" id="EHN08905.1"/>
    </source>
</evidence>
<protein>
    <recommendedName>
        <fullName evidence="3">Peptidase M28 domain-containing protein</fullName>
    </recommendedName>
</protein>
<dbReference type="RefSeq" id="WP_007579149.1">
    <property type="nucleotide sequence ID" value="NZ_AGUD01000313.1"/>
</dbReference>
<dbReference type="Gene3D" id="3.40.630.10">
    <property type="entry name" value="Zn peptidases"/>
    <property type="match status" value="1"/>
</dbReference>